<evidence type="ECO:0000256" key="1">
    <source>
        <dbReference type="SAM" id="MobiDB-lite"/>
    </source>
</evidence>
<protein>
    <submittedName>
        <fullName evidence="2">Uncharacterized protein</fullName>
    </submittedName>
</protein>
<dbReference type="EMBL" id="NBWZ01000001">
    <property type="protein sequence ID" value="RFA10348.1"/>
    <property type="molecule type" value="Genomic_DNA"/>
</dbReference>
<proteinExistence type="predicted"/>
<evidence type="ECO:0000313" key="2">
    <source>
        <dbReference type="EMBL" id="RFA10348.1"/>
    </source>
</evidence>
<accession>A0A3E0VLK1</accession>
<feature type="region of interest" description="Disordered" evidence="1">
    <location>
        <begin position="1"/>
        <end position="69"/>
    </location>
</feature>
<name>A0A3E0VLK1_9MICO</name>
<keyword evidence="3" id="KW-1185">Reference proteome</keyword>
<evidence type="ECO:0000313" key="3">
    <source>
        <dbReference type="Proteomes" id="UP000256486"/>
    </source>
</evidence>
<dbReference type="Proteomes" id="UP000256486">
    <property type="component" value="Unassembled WGS sequence"/>
</dbReference>
<dbReference type="AlphaFoldDB" id="A0A3E0VLK1"/>
<sequence length="69" mass="6700">MRVRSDPVRSAGDGDGDAGGAPLSCAPPARADAGGAPPLLPAPAAGRADPEGCAPLMRSTGSRCRARCG</sequence>
<gene>
    <name evidence="2" type="ORF">B7R54_14865</name>
</gene>
<feature type="compositionally biased region" description="Low complexity" evidence="1">
    <location>
        <begin position="26"/>
        <end position="47"/>
    </location>
</feature>
<comment type="caution">
    <text evidence="2">The sequence shown here is derived from an EMBL/GenBank/DDBJ whole genome shotgun (WGS) entry which is preliminary data.</text>
</comment>
<organism evidence="2 3">
    <name type="scientific">Subtercola boreus</name>
    <dbReference type="NCBI Taxonomy" id="120213"/>
    <lineage>
        <taxon>Bacteria</taxon>
        <taxon>Bacillati</taxon>
        <taxon>Actinomycetota</taxon>
        <taxon>Actinomycetes</taxon>
        <taxon>Micrococcales</taxon>
        <taxon>Microbacteriaceae</taxon>
        <taxon>Subtercola</taxon>
    </lineage>
</organism>
<reference evidence="2 3" key="1">
    <citation type="submission" date="2017-04" db="EMBL/GenBank/DDBJ databases">
        <title>Comparative genome analysis of Subtercola boreus.</title>
        <authorList>
            <person name="Cho Y.-J."/>
            <person name="Cho A."/>
            <person name="Kim O.-S."/>
            <person name="Lee J.-I."/>
        </authorList>
    </citation>
    <scope>NUCLEOTIDE SEQUENCE [LARGE SCALE GENOMIC DNA]</scope>
    <source>
        <strain evidence="2 3">K300</strain>
    </source>
</reference>